<keyword evidence="3 4" id="KW-0072">Autophagy</keyword>
<dbReference type="GO" id="GO:0034727">
    <property type="term" value="P:piecemeal microautophagy of the nucleus"/>
    <property type="evidence" value="ECO:0007669"/>
    <property type="project" value="TreeGrafter"/>
</dbReference>
<dbReference type="GO" id="GO:0061723">
    <property type="term" value="P:glycophagy"/>
    <property type="evidence" value="ECO:0007669"/>
    <property type="project" value="TreeGrafter"/>
</dbReference>
<dbReference type="GO" id="GO:0097352">
    <property type="term" value="P:autophagosome maturation"/>
    <property type="evidence" value="ECO:0007669"/>
    <property type="project" value="TreeGrafter"/>
</dbReference>
<dbReference type="GO" id="GO:0000045">
    <property type="term" value="P:autophagosome assembly"/>
    <property type="evidence" value="ECO:0007669"/>
    <property type="project" value="InterPro"/>
</dbReference>
<dbReference type="InterPro" id="IPR029071">
    <property type="entry name" value="Ubiquitin-like_domsf"/>
</dbReference>
<dbReference type="OrthoDB" id="10003551at2759"/>
<protein>
    <recommendedName>
        <fullName evidence="4">Ubiquitin-like protein ATG12</fullName>
    </recommendedName>
</protein>
<dbReference type="PANTHER" id="PTHR13385:SF0">
    <property type="entry name" value="UBIQUITIN-LIKE PROTEIN ATG12"/>
    <property type="match status" value="1"/>
</dbReference>
<dbReference type="Gene3D" id="3.10.20.90">
    <property type="entry name" value="Phosphatidylinositol 3-kinase Catalytic Subunit, Chain A, domain 1"/>
    <property type="match status" value="1"/>
</dbReference>
<dbReference type="GO" id="GO:0000421">
    <property type="term" value="C:autophagosome membrane"/>
    <property type="evidence" value="ECO:0007669"/>
    <property type="project" value="TreeGrafter"/>
</dbReference>
<dbReference type="CDD" id="cd01612">
    <property type="entry name" value="Ubl_ATG12"/>
    <property type="match status" value="1"/>
</dbReference>
<comment type="similarity">
    <text evidence="4">Belongs to the ATG12 family.</text>
</comment>
<dbReference type="PANTHER" id="PTHR13385">
    <property type="entry name" value="AUTOPHAGY PROTEIN 12"/>
    <property type="match status" value="1"/>
</dbReference>
<organism evidence="5 6">
    <name type="scientific">Stentor coeruleus</name>
    <dbReference type="NCBI Taxonomy" id="5963"/>
    <lineage>
        <taxon>Eukaryota</taxon>
        <taxon>Sar</taxon>
        <taxon>Alveolata</taxon>
        <taxon>Ciliophora</taxon>
        <taxon>Postciliodesmatophora</taxon>
        <taxon>Heterotrichea</taxon>
        <taxon>Heterotrichida</taxon>
        <taxon>Stentoridae</taxon>
        <taxon>Stentor</taxon>
    </lineage>
</organism>
<dbReference type="GO" id="GO:0034045">
    <property type="term" value="C:phagophore assembly site membrane"/>
    <property type="evidence" value="ECO:0007669"/>
    <property type="project" value="TreeGrafter"/>
</dbReference>
<reference evidence="5 6" key="1">
    <citation type="submission" date="2016-11" db="EMBL/GenBank/DDBJ databases">
        <title>The macronuclear genome of Stentor coeruleus: a giant cell with tiny introns.</title>
        <authorList>
            <person name="Slabodnick M."/>
            <person name="Ruby J.G."/>
            <person name="Reiff S.B."/>
            <person name="Swart E.C."/>
            <person name="Gosai S."/>
            <person name="Prabakaran S."/>
            <person name="Witkowska E."/>
            <person name="Larue G.E."/>
            <person name="Fisher S."/>
            <person name="Freeman R.M."/>
            <person name="Gunawardena J."/>
            <person name="Chu W."/>
            <person name="Stover N.A."/>
            <person name="Gregory B.D."/>
            <person name="Nowacki M."/>
            <person name="Derisi J."/>
            <person name="Roy S.W."/>
            <person name="Marshall W.F."/>
            <person name="Sood P."/>
        </authorList>
    </citation>
    <scope>NUCLEOTIDE SEQUENCE [LARGE SCALE GENOMIC DNA]</scope>
    <source>
        <strain evidence="5">WM001</strain>
    </source>
</reference>
<evidence type="ECO:0000256" key="1">
    <source>
        <dbReference type="ARBA" id="ARBA00022499"/>
    </source>
</evidence>
<keyword evidence="6" id="KW-1185">Reference proteome</keyword>
<comment type="caution">
    <text evidence="5">The sequence shown here is derived from an EMBL/GenBank/DDBJ whole genome shotgun (WGS) entry which is preliminary data.</text>
</comment>
<keyword evidence="1 4" id="KW-1017">Isopeptide bond</keyword>
<evidence type="ECO:0000313" key="6">
    <source>
        <dbReference type="Proteomes" id="UP000187209"/>
    </source>
</evidence>
<dbReference type="Pfam" id="PF04110">
    <property type="entry name" value="APG12"/>
    <property type="match status" value="1"/>
</dbReference>
<sequence length="97" mass="10588">MEPETKAQDPGKSIIVNLKPVANAPILKKTKFKIASDKPFGSIINFVCSQLGGKDRVFLYCNSSFSPSADSVISDLFNCFKVGNELIINYAITEAWG</sequence>
<proteinExistence type="inferred from homology"/>
<dbReference type="SUPFAM" id="SSF54236">
    <property type="entry name" value="Ubiquitin-like"/>
    <property type="match status" value="1"/>
</dbReference>
<dbReference type="GO" id="GO:0000422">
    <property type="term" value="P:autophagy of mitochondrion"/>
    <property type="evidence" value="ECO:0007669"/>
    <property type="project" value="TreeGrafter"/>
</dbReference>
<comment type="subunit">
    <text evidence="4">Forms a conjugate with ATG5.</text>
</comment>
<evidence type="ECO:0000313" key="5">
    <source>
        <dbReference type="EMBL" id="OMJ96079.1"/>
    </source>
</evidence>
<keyword evidence="2 4" id="KW-0833">Ubl conjugation pathway</keyword>
<evidence type="ECO:0000256" key="4">
    <source>
        <dbReference type="RuleBase" id="RU361201"/>
    </source>
</evidence>
<name>A0A1R2D493_9CILI</name>
<dbReference type="GO" id="GO:0019776">
    <property type="term" value="F:Atg8-family ligase activity"/>
    <property type="evidence" value="ECO:0007669"/>
    <property type="project" value="TreeGrafter"/>
</dbReference>
<dbReference type="EMBL" id="MPUH01000004">
    <property type="protein sequence ID" value="OMJ96079.1"/>
    <property type="molecule type" value="Genomic_DNA"/>
</dbReference>
<gene>
    <name evidence="5" type="ORF">SteCoe_463</name>
</gene>
<dbReference type="GO" id="GO:0034274">
    <property type="term" value="C:Atg12-Atg5-Atg16 complex"/>
    <property type="evidence" value="ECO:0007669"/>
    <property type="project" value="TreeGrafter"/>
</dbReference>
<dbReference type="AlphaFoldDB" id="A0A1R2D493"/>
<accession>A0A1R2D493</accession>
<evidence type="ECO:0000256" key="2">
    <source>
        <dbReference type="ARBA" id="ARBA00022786"/>
    </source>
</evidence>
<evidence type="ECO:0000256" key="3">
    <source>
        <dbReference type="ARBA" id="ARBA00023006"/>
    </source>
</evidence>
<dbReference type="InterPro" id="IPR007242">
    <property type="entry name" value="Atg12"/>
</dbReference>
<dbReference type="Proteomes" id="UP000187209">
    <property type="component" value="Unassembled WGS sequence"/>
</dbReference>